<comment type="caution">
    <text evidence="1">The sequence shown here is derived from an EMBL/GenBank/DDBJ whole genome shotgun (WGS) entry which is preliminary data.</text>
</comment>
<sequence length="102" mass="11066">YGSDRDCDNVKLNALDEPADMFFSLTESPWIRAGKIINVQDSWAHTDNGTAIRNFTATDVPAHGVVALLLTDTSNEPDGIFPPCVVSSQRTEQNGTSVTNLN</sequence>
<protein>
    <submittedName>
        <fullName evidence="1">Uncharacterized protein</fullName>
    </submittedName>
</protein>
<name>A0ACB8Q7I4_9AGAM</name>
<dbReference type="Proteomes" id="UP000814128">
    <property type="component" value="Unassembled WGS sequence"/>
</dbReference>
<reference evidence="1" key="2">
    <citation type="journal article" date="2022" name="New Phytol.">
        <title>Evolutionary transition to the ectomycorrhizal habit in the genomes of a hyperdiverse lineage of mushroom-forming fungi.</title>
        <authorList>
            <person name="Looney B."/>
            <person name="Miyauchi S."/>
            <person name="Morin E."/>
            <person name="Drula E."/>
            <person name="Courty P.E."/>
            <person name="Kohler A."/>
            <person name="Kuo A."/>
            <person name="LaButti K."/>
            <person name="Pangilinan J."/>
            <person name="Lipzen A."/>
            <person name="Riley R."/>
            <person name="Andreopoulos W."/>
            <person name="He G."/>
            <person name="Johnson J."/>
            <person name="Nolan M."/>
            <person name="Tritt A."/>
            <person name="Barry K.W."/>
            <person name="Grigoriev I.V."/>
            <person name="Nagy L.G."/>
            <person name="Hibbett D."/>
            <person name="Henrissat B."/>
            <person name="Matheny P.B."/>
            <person name="Labbe J."/>
            <person name="Martin F.M."/>
        </authorList>
    </citation>
    <scope>NUCLEOTIDE SEQUENCE</scope>
    <source>
        <strain evidence="1">EC-137</strain>
    </source>
</reference>
<keyword evidence="2" id="KW-1185">Reference proteome</keyword>
<proteinExistence type="predicted"/>
<accession>A0ACB8Q7I4</accession>
<feature type="non-terminal residue" evidence="1">
    <location>
        <position position="1"/>
    </location>
</feature>
<gene>
    <name evidence="1" type="ORF">K488DRAFT_61307</name>
</gene>
<dbReference type="EMBL" id="MU273888">
    <property type="protein sequence ID" value="KAI0027511.1"/>
    <property type="molecule type" value="Genomic_DNA"/>
</dbReference>
<organism evidence="1 2">
    <name type="scientific">Vararia minispora EC-137</name>
    <dbReference type="NCBI Taxonomy" id="1314806"/>
    <lineage>
        <taxon>Eukaryota</taxon>
        <taxon>Fungi</taxon>
        <taxon>Dikarya</taxon>
        <taxon>Basidiomycota</taxon>
        <taxon>Agaricomycotina</taxon>
        <taxon>Agaricomycetes</taxon>
        <taxon>Russulales</taxon>
        <taxon>Lachnocladiaceae</taxon>
        <taxon>Vararia</taxon>
    </lineage>
</organism>
<evidence type="ECO:0000313" key="2">
    <source>
        <dbReference type="Proteomes" id="UP000814128"/>
    </source>
</evidence>
<reference evidence="1" key="1">
    <citation type="submission" date="2021-02" db="EMBL/GenBank/DDBJ databases">
        <authorList>
            <consortium name="DOE Joint Genome Institute"/>
            <person name="Ahrendt S."/>
            <person name="Looney B.P."/>
            <person name="Miyauchi S."/>
            <person name="Morin E."/>
            <person name="Drula E."/>
            <person name="Courty P.E."/>
            <person name="Chicoki N."/>
            <person name="Fauchery L."/>
            <person name="Kohler A."/>
            <person name="Kuo A."/>
            <person name="Labutti K."/>
            <person name="Pangilinan J."/>
            <person name="Lipzen A."/>
            <person name="Riley R."/>
            <person name="Andreopoulos W."/>
            <person name="He G."/>
            <person name="Johnson J."/>
            <person name="Barry K.W."/>
            <person name="Grigoriev I.V."/>
            <person name="Nagy L."/>
            <person name="Hibbett D."/>
            <person name="Henrissat B."/>
            <person name="Matheny P.B."/>
            <person name="Labbe J."/>
            <person name="Martin F."/>
        </authorList>
    </citation>
    <scope>NUCLEOTIDE SEQUENCE</scope>
    <source>
        <strain evidence="1">EC-137</strain>
    </source>
</reference>
<evidence type="ECO:0000313" key="1">
    <source>
        <dbReference type="EMBL" id="KAI0027511.1"/>
    </source>
</evidence>